<dbReference type="OrthoDB" id="2117996at2759"/>
<protein>
    <submittedName>
        <fullName evidence="1">Uncharacterized protein</fullName>
    </submittedName>
</protein>
<keyword evidence="2" id="KW-1185">Reference proteome</keyword>
<name>A0A6A6DSQ0_9PEZI</name>
<organism evidence="1 2">
    <name type="scientific">Zopfia rhizophila CBS 207.26</name>
    <dbReference type="NCBI Taxonomy" id="1314779"/>
    <lineage>
        <taxon>Eukaryota</taxon>
        <taxon>Fungi</taxon>
        <taxon>Dikarya</taxon>
        <taxon>Ascomycota</taxon>
        <taxon>Pezizomycotina</taxon>
        <taxon>Dothideomycetes</taxon>
        <taxon>Dothideomycetes incertae sedis</taxon>
        <taxon>Zopfiaceae</taxon>
        <taxon>Zopfia</taxon>
    </lineage>
</organism>
<dbReference type="Proteomes" id="UP000800200">
    <property type="component" value="Unassembled WGS sequence"/>
</dbReference>
<dbReference type="AlphaFoldDB" id="A0A6A6DSQ0"/>
<proteinExistence type="predicted"/>
<evidence type="ECO:0000313" key="1">
    <source>
        <dbReference type="EMBL" id="KAF2182644.1"/>
    </source>
</evidence>
<sequence>SNVAEATNLWAQDVSKVSQFLNTASTLSGVSFTEQAASALASEKDELVQKQILDNVFSDNLSVQAANSTLVGQGTFQTVVSLLQDMAWNGVSRVGNVEAINNVRCAYVLPAIDAYFLAA</sequence>
<gene>
    <name evidence="1" type="ORF">K469DRAFT_514670</name>
</gene>
<feature type="non-terminal residue" evidence="1">
    <location>
        <position position="119"/>
    </location>
</feature>
<reference evidence="1" key="1">
    <citation type="journal article" date="2020" name="Stud. Mycol.">
        <title>101 Dothideomycetes genomes: a test case for predicting lifestyles and emergence of pathogens.</title>
        <authorList>
            <person name="Haridas S."/>
            <person name="Albert R."/>
            <person name="Binder M."/>
            <person name="Bloem J."/>
            <person name="Labutti K."/>
            <person name="Salamov A."/>
            <person name="Andreopoulos B."/>
            <person name="Baker S."/>
            <person name="Barry K."/>
            <person name="Bills G."/>
            <person name="Bluhm B."/>
            <person name="Cannon C."/>
            <person name="Castanera R."/>
            <person name="Culley D."/>
            <person name="Daum C."/>
            <person name="Ezra D."/>
            <person name="Gonzalez J."/>
            <person name="Henrissat B."/>
            <person name="Kuo A."/>
            <person name="Liang C."/>
            <person name="Lipzen A."/>
            <person name="Lutzoni F."/>
            <person name="Magnuson J."/>
            <person name="Mondo S."/>
            <person name="Nolan M."/>
            <person name="Ohm R."/>
            <person name="Pangilinan J."/>
            <person name="Park H.-J."/>
            <person name="Ramirez L."/>
            <person name="Alfaro M."/>
            <person name="Sun H."/>
            <person name="Tritt A."/>
            <person name="Yoshinaga Y."/>
            <person name="Zwiers L.-H."/>
            <person name="Turgeon B."/>
            <person name="Goodwin S."/>
            <person name="Spatafora J."/>
            <person name="Crous P."/>
            <person name="Grigoriev I."/>
        </authorList>
    </citation>
    <scope>NUCLEOTIDE SEQUENCE</scope>
    <source>
        <strain evidence="1">CBS 207.26</strain>
    </source>
</reference>
<dbReference type="EMBL" id="ML994647">
    <property type="protein sequence ID" value="KAF2182644.1"/>
    <property type="molecule type" value="Genomic_DNA"/>
</dbReference>
<feature type="non-terminal residue" evidence="1">
    <location>
        <position position="1"/>
    </location>
</feature>
<evidence type="ECO:0000313" key="2">
    <source>
        <dbReference type="Proteomes" id="UP000800200"/>
    </source>
</evidence>
<accession>A0A6A6DSQ0</accession>